<dbReference type="RefSeq" id="WP_112379594.1">
    <property type="nucleotide sequence ID" value="NZ_CP030104.1"/>
</dbReference>
<dbReference type="KEGG" id="spon:HME9304_03333"/>
<dbReference type="Proteomes" id="UP000248536">
    <property type="component" value="Chromosome"/>
</dbReference>
<proteinExistence type="predicted"/>
<name>A0A2Z4LX47_9FLAO</name>
<evidence type="ECO:0008006" key="3">
    <source>
        <dbReference type="Google" id="ProtNLM"/>
    </source>
</evidence>
<evidence type="ECO:0000313" key="1">
    <source>
        <dbReference type="EMBL" id="AWX46300.1"/>
    </source>
</evidence>
<dbReference type="EMBL" id="CP030104">
    <property type="protein sequence ID" value="AWX46300.1"/>
    <property type="molecule type" value="Genomic_DNA"/>
</dbReference>
<reference evidence="1 2" key="1">
    <citation type="submission" date="2018-06" db="EMBL/GenBank/DDBJ databases">
        <title>Spongiibacterium sp. HME9304 Genome sequencing and assembly.</title>
        <authorList>
            <person name="Kang H."/>
            <person name="Kim H."/>
            <person name="Joh K."/>
        </authorList>
    </citation>
    <scope>NUCLEOTIDE SEQUENCE [LARGE SCALE GENOMIC DNA]</scope>
    <source>
        <strain evidence="1 2">HME9304</strain>
    </source>
</reference>
<dbReference type="Pfam" id="PF10504">
    <property type="entry name" value="DUF2452"/>
    <property type="match status" value="1"/>
</dbReference>
<accession>A0A2Z4LX47</accession>
<organism evidence="1 2">
    <name type="scientific">Flagellimonas maritima</name>
    <dbReference type="NCBI Taxonomy" id="1383885"/>
    <lineage>
        <taxon>Bacteria</taxon>
        <taxon>Pseudomonadati</taxon>
        <taxon>Bacteroidota</taxon>
        <taxon>Flavobacteriia</taxon>
        <taxon>Flavobacteriales</taxon>
        <taxon>Flavobacteriaceae</taxon>
        <taxon>Flagellimonas</taxon>
    </lineage>
</organism>
<gene>
    <name evidence="1" type="ORF">HME9304_03333</name>
</gene>
<keyword evidence="2" id="KW-1185">Reference proteome</keyword>
<sequence length="140" mass="16229">MSADKKPDNVVFNTENEKYDAALKPYATNIGAPSIKATDSIAWKNRSINKLNHKVQTKFLELKTEYEKMLQEFEYNKLIFEAKFSFEPIVGEIYHLYQRENGESFLSLIAPEQCNFDALGSFYLNADQIWQKVTSNDDEN</sequence>
<dbReference type="AlphaFoldDB" id="A0A2Z4LX47"/>
<dbReference type="OrthoDB" id="662061at2"/>
<protein>
    <recommendedName>
        <fullName evidence="3">DUF2452 domain-containing protein</fullName>
    </recommendedName>
</protein>
<evidence type="ECO:0000313" key="2">
    <source>
        <dbReference type="Proteomes" id="UP000248536"/>
    </source>
</evidence>
<dbReference type="InterPro" id="IPR019534">
    <property type="entry name" value="DUF2452"/>
</dbReference>